<proteinExistence type="predicted"/>
<comment type="caution">
    <text evidence="1">The sequence shown here is derived from an EMBL/GenBank/DDBJ whole genome shotgun (WGS) entry which is preliminary data.</text>
</comment>
<accession>A0ABR3JXL0</accession>
<evidence type="ECO:0000313" key="1">
    <source>
        <dbReference type="EMBL" id="KAL0959846.1"/>
    </source>
</evidence>
<reference evidence="2" key="1">
    <citation type="submission" date="2024-06" db="EMBL/GenBank/DDBJ databases">
        <title>Multi-omics analyses provide insights into the biosynthesis of the anticancer antibiotic pleurotin in Hohenbuehelia grisea.</title>
        <authorList>
            <person name="Weaver J.A."/>
            <person name="Alberti F."/>
        </authorList>
    </citation>
    <scope>NUCLEOTIDE SEQUENCE [LARGE SCALE GENOMIC DNA]</scope>
    <source>
        <strain evidence="2">T-177</strain>
    </source>
</reference>
<dbReference type="EMBL" id="JASNQZ010000002">
    <property type="protein sequence ID" value="KAL0959846.1"/>
    <property type="molecule type" value="Genomic_DNA"/>
</dbReference>
<protein>
    <submittedName>
        <fullName evidence="1">Uncharacterized protein</fullName>
    </submittedName>
</protein>
<dbReference type="Proteomes" id="UP001556367">
    <property type="component" value="Unassembled WGS sequence"/>
</dbReference>
<keyword evidence="2" id="KW-1185">Reference proteome</keyword>
<organism evidence="1 2">
    <name type="scientific">Hohenbuehelia grisea</name>
    <dbReference type="NCBI Taxonomy" id="104357"/>
    <lineage>
        <taxon>Eukaryota</taxon>
        <taxon>Fungi</taxon>
        <taxon>Dikarya</taxon>
        <taxon>Basidiomycota</taxon>
        <taxon>Agaricomycotina</taxon>
        <taxon>Agaricomycetes</taxon>
        <taxon>Agaricomycetidae</taxon>
        <taxon>Agaricales</taxon>
        <taxon>Pleurotineae</taxon>
        <taxon>Pleurotaceae</taxon>
        <taxon>Hohenbuehelia</taxon>
    </lineage>
</organism>
<sequence>MASLSALGDIQVIEIRGGDGRAYYDGNVKPIEGEYAGSQYFDTGLPNIFYNAESLVRLNAACYELDEEDAIDDNDLEGTAQFFQEI</sequence>
<evidence type="ECO:0000313" key="2">
    <source>
        <dbReference type="Proteomes" id="UP001556367"/>
    </source>
</evidence>
<name>A0ABR3JXL0_9AGAR</name>
<gene>
    <name evidence="1" type="ORF">HGRIS_011522</name>
</gene>